<dbReference type="AlphaFoldDB" id="A0A0R1Z787"/>
<comment type="caution">
    <text evidence="2">The sequence shown here is derived from an EMBL/GenBank/DDBJ whole genome shotgun (WGS) entry which is preliminary data.</text>
</comment>
<dbReference type="PATRIC" id="fig|1423784.4.peg.309"/>
<dbReference type="InterPro" id="IPR012337">
    <property type="entry name" value="RNaseH-like_sf"/>
</dbReference>
<reference evidence="2 3" key="1">
    <citation type="journal article" date="2015" name="Genome Announc.">
        <title>Expanding the biotechnology potential of lactobacilli through comparative genomics of 213 strains and associated genera.</title>
        <authorList>
            <person name="Sun Z."/>
            <person name="Harris H.M."/>
            <person name="McCann A."/>
            <person name="Guo C."/>
            <person name="Argimon S."/>
            <person name="Zhang W."/>
            <person name="Yang X."/>
            <person name="Jeffery I.B."/>
            <person name="Cooney J.C."/>
            <person name="Kagawa T.F."/>
            <person name="Liu W."/>
            <person name="Song Y."/>
            <person name="Salvetti E."/>
            <person name="Wrobel A."/>
            <person name="Rasinkangas P."/>
            <person name="Parkhill J."/>
            <person name="Rea M.C."/>
            <person name="O'Sullivan O."/>
            <person name="Ritari J."/>
            <person name="Douillard F.P."/>
            <person name="Paul Ross R."/>
            <person name="Yang R."/>
            <person name="Briner A.E."/>
            <person name="Felis G.E."/>
            <person name="de Vos W.M."/>
            <person name="Barrangou R."/>
            <person name="Klaenhammer T.R."/>
            <person name="Caufield P.W."/>
            <person name="Cui Y."/>
            <person name="Zhang H."/>
            <person name="O'Toole P.W."/>
        </authorList>
    </citation>
    <scope>NUCLEOTIDE SEQUENCE [LARGE SCALE GENOMIC DNA]</scope>
    <source>
        <strain evidence="2 3">DSM 5707</strain>
    </source>
</reference>
<evidence type="ECO:0000259" key="1">
    <source>
        <dbReference type="PROSITE" id="PS50879"/>
    </source>
</evidence>
<feature type="domain" description="RNase H type-1" evidence="1">
    <location>
        <begin position="1"/>
        <end position="133"/>
    </location>
</feature>
<dbReference type="InterPro" id="IPR002156">
    <property type="entry name" value="RNaseH_domain"/>
</dbReference>
<name>A0A0R1Z787_9LACO</name>
<dbReference type="GO" id="GO:0004523">
    <property type="term" value="F:RNA-DNA hybrid ribonuclease activity"/>
    <property type="evidence" value="ECO:0007669"/>
    <property type="project" value="InterPro"/>
</dbReference>
<dbReference type="InterPro" id="IPR036397">
    <property type="entry name" value="RNaseH_sf"/>
</dbReference>
<accession>A0A0R1Z787</accession>
<organism evidence="2 3">
    <name type="scientific">Lentilactobacillus parabuchneri DSM 5707 = NBRC 107865</name>
    <dbReference type="NCBI Taxonomy" id="1423784"/>
    <lineage>
        <taxon>Bacteria</taxon>
        <taxon>Bacillati</taxon>
        <taxon>Bacillota</taxon>
        <taxon>Bacilli</taxon>
        <taxon>Lactobacillales</taxon>
        <taxon>Lactobacillaceae</taxon>
        <taxon>Lentilactobacillus</taxon>
    </lineage>
</organism>
<dbReference type="Gene3D" id="3.30.420.10">
    <property type="entry name" value="Ribonuclease H-like superfamily/Ribonuclease H"/>
    <property type="match status" value="1"/>
</dbReference>
<gene>
    <name evidence="2" type="ORF">FC51_GL000313</name>
</gene>
<dbReference type="PROSITE" id="PS50879">
    <property type="entry name" value="RNASE_H_1"/>
    <property type="match status" value="1"/>
</dbReference>
<dbReference type="CDD" id="cd09279">
    <property type="entry name" value="RNase_HI_like"/>
    <property type="match status" value="1"/>
</dbReference>
<dbReference type="GO" id="GO:0003676">
    <property type="term" value="F:nucleic acid binding"/>
    <property type="evidence" value="ECO:0007669"/>
    <property type="project" value="InterPro"/>
</dbReference>
<dbReference type="SUPFAM" id="SSF53098">
    <property type="entry name" value="Ribonuclease H-like"/>
    <property type="match status" value="1"/>
</dbReference>
<evidence type="ECO:0000313" key="3">
    <source>
        <dbReference type="Proteomes" id="UP000051957"/>
    </source>
</evidence>
<evidence type="ECO:0000313" key="2">
    <source>
        <dbReference type="EMBL" id="KRM47830.1"/>
    </source>
</evidence>
<proteinExistence type="predicted"/>
<protein>
    <submittedName>
        <fullName evidence="2">Ribonuclease H</fullName>
    </submittedName>
</protein>
<sequence>MFELIKLYSDAAVNQHTGHTAIGLLIVHDGKQIQLKKVIEPMNNHRAEFKAAIIGFQQLIKLQINPAELIFFYTDSKIVVDSLNKQYAKHFEDDVDTLLALQSKFTTVVNTWIPDSQNMGAHTLALQALHGAN</sequence>
<dbReference type="Proteomes" id="UP000051957">
    <property type="component" value="Unassembled WGS sequence"/>
</dbReference>
<dbReference type="Pfam" id="PF13456">
    <property type="entry name" value="RVT_3"/>
    <property type="match status" value="1"/>
</dbReference>
<dbReference type="EMBL" id="AZGK01000001">
    <property type="protein sequence ID" value="KRM47830.1"/>
    <property type="molecule type" value="Genomic_DNA"/>
</dbReference>